<proteinExistence type="predicted"/>
<dbReference type="EMBL" id="KB467943">
    <property type="protein sequence ID" value="PCH38984.1"/>
    <property type="molecule type" value="Genomic_DNA"/>
</dbReference>
<dbReference type="OrthoDB" id="2752444at2759"/>
<gene>
    <name evidence="1" type="ORF">WOLCODRAFT_128896</name>
</gene>
<dbReference type="AlphaFoldDB" id="A0A2H3JQP3"/>
<protein>
    <submittedName>
        <fullName evidence="1">Uncharacterized protein</fullName>
    </submittedName>
</protein>
<evidence type="ECO:0000313" key="2">
    <source>
        <dbReference type="Proteomes" id="UP000218811"/>
    </source>
</evidence>
<dbReference type="OMA" id="CRENFIA"/>
<dbReference type="STRING" id="742152.A0A2H3JQP3"/>
<keyword evidence="2" id="KW-1185">Reference proteome</keyword>
<accession>A0A2H3JQP3</accession>
<feature type="non-terminal residue" evidence="1">
    <location>
        <position position="226"/>
    </location>
</feature>
<dbReference type="Pfam" id="PF14223">
    <property type="entry name" value="Retrotran_gag_2"/>
    <property type="match status" value="1"/>
</dbReference>
<dbReference type="Proteomes" id="UP000218811">
    <property type="component" value="Unassembled WGS sequence"/>
</dbReference>
<evidence type="ECO:0000313" key="1">
    <source>
        <dbReference type="EMBL" id="PCH38984.1"/>
    </source>
</evidence>
<reference evidence="1 2" key="1">
    <citation type="journal article" date="2012" name="Science">
        <title>The Paleozoic origin of enzymatic lignin decomposition reconstructed from 31 fungal genomes.</title>
        <authorList>
            <person name="Floudas D."/>
            <person name="Binder M."/>
            <person name="Riley R."/>
            <person name="Barry K."/>
            <person name="Blanchette R.A."/>
            <person name="Henrissat B."/>
            <person name="Martinez A.T."/>
            <person name="Otillar R."/>
            <person name="Spatafora J.W."/>
            <person name="Yadav J.S."/>
            <person name="Aerts A."/>
            <person name="Benoit I."/>
            <person name="Boyd A."/>
            <person name="Carlson A."/>
            <person name="Copeland A."/>
            <person name="Coutinho P.M."/>
            <person name="de Vries R.P."/>
            <person name="Ferreira P."/>
            <person name="Findley K."/>
            <person name="Foster B."/>
            <person name="Gaskell J."/>
            <person name="Glotzer D."/>
            <person name="Gorecki P."/>
            <person name="Heitman J."/>
            <person name="Hesse C."/>
            <person name="Hori C."/>
            <person name="Igarashi K."/>
            <person name="Jurgens J.A."/>
            <person name="Kallen N."/>
            <person name="Kersten P."/>
            <person name="Kohler A."/>
            <person name="Kuees U."/>
            <person name="Kumar T.K.A."/>
            <person name="Kuo A."/>
            <person name="LaButti K."/>
            <person name="Larrondo L.F."/>
            <person name="Lindquist E."/>
            <person name="Ling A."/>
            <person name="Lombard V."/>
            <person name="Lucas S."/>
            <person name="Lundell T."/>
            <person name="Martin R."/>
            <person name="McLaughlin D.J."/>
            <person name="Morgenstern I."/>
            <person name="Morin E."/>
            <person name="Murat C."/>
            <person name="Nagy L.G."/>
            <person name="Nolan M."/>
            <person name="Ohm R.A."/>
            <person name="Patyshakuliyeva A."/>
            <person name="Rokas A."/>
            <person name="Ruiz-Duenas F.J."/>
            <person name="Sabat G."/>
            <person name="Salamov A."/>
            <person name="Samejima M."/>
            <person name="Schmutz J."/>
            <person name="Slot J.C."/>
            <person name="St John F."/>
            <person name="Stenlid J."/>
            <person name="Sun H."/>
            <person name="Sun S."/>
            <person name="Syed K."/>
            <person name="Tsang A."/>
            <person name="Wiebenga A."/>
            <person name="Young D."/>
            <person name="Pisabarro A."/>
            <person name="Eastwood D.C."/>
            <person name="Martin F."/>
            <person name="Cullen D."/>
            <person name="Grigoriev I.V."/>
            <person name="Hibbett D.S."/>
        </authorList>
    </citation>
    <scope>NUCLEOTIDE SEQUENCE [LARGE SCALE GENOMIC DNA]</scope>
    <source>
        <strain evidence="1 2">MD-104</strain>
    </source>
</reference>
<sequence>MSPADTYDYQLNPSESMTSRIPKLREDGTNWILYKEQFRAAVLAKELVRFLEGRDREPRAPEIPGEDSEADEEYESAHDIWIAKHQSIRTLLFQTLPESLKLRIAPLEKASEAWRAVVEEYDDQGEFVQVEILRQMHALRCEENSDPRPTLNQLERLKSEHATAGGQLSDNEYKAIVLSCLPLSYRAVTTTKLTLTEFHRRMGHAYAPALRKMVEKGVVTGVTLED</sequence>
<organism evidence="1 2">
    <name type="scientific">Wolfiporia cocos (strain MD-104)</name>
    <name type="common">Brown rot fungus</name>
    <dbReference type="NCBI Taxonomy" id="742152"/>
    <lineage>
        <taxon>Eukaryota</taxon>
        <taxon>Fungi</taxon>
        <taxon>Dikarya</taxon>
        <taxon>Basidiomycota</taxon>
        <taxon>Agaricomycotina</taxon>
        <taxon>Agaricomycetes</taxon>
        <taxon>Polyporales</taxon>
        <taxon>Phaeolaceae</taxon>
        <taxon>Wolfiporia</taxon>
    </lineage>
</organism>
<name>A0A2H3JQP3_WOLCO</name>